<accession>A0A2H0TRM9</accession>
<dbReference type="Proteomes" id="UP000230154">
    <property type="component" value="Unassembled WGS sequence"/>
</dbReference>
<name>A0A2H0TRM9_9BACT</name>
<evidence type="ECO:0000313" key="1">
    <source>
        <dbReference type="EMBL" id="PIR74176.1"/>
    </source>
</evidence>
<protein>
    <recommendedName>
        <fullName evidence="3">Glycosyltransferase subfamily 4-like N-terminal domain-containing protein</fullName>
    </recommendedName>
</protein>
<dbReference type="AlphaFoldDB" id="A0A2H0TRM9"/>
<gene>
    <name evidence="1" type="ORF">COU35_03910</name>
</gene>
<evidence type="ECO:0008006" key="3">
    <source>
        <dbReference type="Google" id="ProtNLM"/>
    </source>
</evidence>
<organism evidence="1 2">
    <name type="scientific">Candidatus Magasanikbacteria bacterium CG10_big_fil_rev_8_21_14_0_10_47_10</name>
    <dbReference type="NCBI Taxonomy" id="1974652"/>
    <lineage>
        <taxon>Bacteria</taxon>
        <taxon>Candidatus Magasanikiibacteriota</taxon>
    </lineage>
</organism>
<proteinExistence type="predicted"/>
<sequence length="394" mass="44580">MKILVLSFWTPPAIRPQAILIGKMLPEWHKQGIDPVVVTYESEQVYKSDFPVYFIPQFSCGGSGLLGRFKRAMYRTRYFRDLKKRVVAICAEHDIDVIFSFSNPQDSNILGAMLKKILKRPFVSHFSDPWIDNPYKAFSGMGGILEKRREAFVMKQSDSIIFTNDVAKRVVMSKYPASFQEKALVVPHCYSEYPAAAKPGRSKFVLSHIGAFYKQRTPSVLFDSLSRMLREKPELRSRVRVHLIGASNPYSGYGKDDVMNLVKKYDLADIVMVSDPVSYETSLEHMTRADCLIAIDANYPDSPFLPSKVIDYVGSGSAIIGITPDNSPTAAVLTQVGYRSFSYSETEALATYMAGLICGDEHPIRKDHEAEIFHVRNTTARYVSLFHTLRHLNF</sequence>
<reference evidence="2" key="1">
    <citation type="submission" date="2017-09" db="EMBL/GenBank/DDBJ databases">
        <title>Depth-based differentiation of microbial function through sediment-hosted aquifers and enrichment of novel symbionts in the deep terrestrial subsurface.</title>
        <authorList>
            <person name="Probst A.J."/>
            <person name="Ladd B."/>
            <person name="Jarett J.K."/>
            <person name="Geller-Mcgrath D.E."/>
            <person name="Sieber C.M.K."/>
            <person name="Emerson J.B."/>
            <person name="Anantharaman K."/>
            <person name="Thomas B.C."/>
            <person name="Malmstrom R."/>
            <person name="Stieglmeier M."/>
            <person name="Klingl A."/>
            <person name="Woyke T."/>
            <person name="Ryan C.M."/>
            <person name="Banfield J.F."/>
        </authorList>
    </citation>
    <scope>NUCLEOTIDE SEQUENCE [LARGE SCALE GENOMIC DNA]</scope>
</reference>
<evidence type="ECO:0000313" key="2">
    <source>
        <dbReference type="Proteomes" id="UP000230154"/>
    </source>
</evidence>
<dbReference type="SUPFAM" id="SSF53756">
    <property type="entry name" value="UDP-Glycosyltransferase/glycogen phosphorylase"/>
    <property type="match status" value="1"/>
</dbReference>
<dbReference type="EMBL" id="PFCB01000028">
    <property type="protein sequence ID" value="PIR74176.1"/>
    <property type="molecule type" value="Genomic_DNA"/>
</dbReference>
<dbReference type="Gene3D" id="3.40.50.2000">
    <property type="entry name" value="Glycogen Phosphorylase B"/>
    <property type="match status" value="2"/>
</dbReference>
<comment type="caution">
    <text evidence="1">The sequence shown here is derived from an EMBL/GenBank/DDBJ whole genome shotgun (WGS) entry which is preliminary data.</text>
</comment>